<feature type="compositionally biased region" description="Low complexity" evidence="7">
    <location>
        <begin position="791"/>
        <end position="829"/>
    </location>
</feature>
<feature type="compositionally biased region" description="Polar residues" evidence="7">
    <location>
        <begin position="134"/>
        <end position="159"/>
    </location>
</feature>
<dbReference type="PANTHER" id="PTHR23288">
    <property type="entry name" value="OCCLUDIN AND RNA POLYMERASE II ELONGATION FACTOR ELL"/>
    <property type="match status" value="1"/>
</dbReference>
<dbReference type="SUPFAM" id="SSF46785">
    <property type="entry name" value="Winged helix' DNA-binding domain"/>
    <property type="match status" value="1"/>
</dbReference>
<dbReference type="GO" id="GO:0032968">
    <property type="term" value="P:positive regulation of transcription elongation by RNA polymerase II"/>
    <property type="evidence" value="ECO:0007669"/>
    <property type="project" value="TreeGrafter"/>
</dbReference>
<evidence type="ECO:0000256" key="2">
    <source>
        <dbReference type="ARBA" id="ARBA00009171"/>
    </source>
</evidence>
<feature type="compositionally biased region" description="Polar residues" evidence="7">
    <location>
        <begin position="453"/>
        <end position="473"/>
    </location>
</feature>
<sequence>MSLRCSKSSSFVFDDSSCNNLELIHFRLTDSALKDIEQLASNPGNHSFKITFNGSEGSFAVPVGKQSSRFTFSTSSVTSTHDESVNCLRIRGNSTQCLGKMSSRITVNAKEDSFSAAKERMTQLEDENKKSQTKELGSSKTLAQRTSVSQSSNKRSSPCVNMKGKGNEFPSQNADVPNLNRVQSQNPAGCGPSPPLANPEVSVRSLRERIIHILALRPYQRPELLLRLSRDGLSRTQKDQISDILSAVGRVGRQSAYYLLPSVISELDCNWPGYTGAERKRIMSLKTNQLSQTSPKSPADRSRTASPDNSSTPSSLRVSDDQFTRRPTRANAPSAPHALSKKIAALDMLCAGVSDVEVAARLGVFRGLLDQWRANESELRERYRRLNANSDSAPSTQISNSTQNSQANDKSLGARLTNPPTSTSNDVVNNQRSNSNNAGDTISPHKRARLDVPNTSSGSTDLQQMELSYPTSDKSISRCVMHSFSNRSHDENSQSGTISPPLHDNLHTLDTYNRSSQPCTYNTAGGSEGESAEHTPFSNSSTGSSGYGGSNNGLTASSGIVNNSINNNNSDIRRGGLIEPMSHDRPTSRGHLTASSVHHSEFLSSRLRVEDQLTNGNIPTVNTAACGKTQQILSQNVVETDYQTDDLSSKLAEIDRLYPQISTPEQASMYLAEFECTYPTYLRMYHSFSDIWKTVSNLRTQLLEATKTEGLDSANTTHLANQLDKFMRRSRTPKYREDEIQLTLMVHKLRLLKQRLADSRRSTAGGAAVNSSNRAAVDNKVKYHHPHHSRSNSNHNVKSLSSKSLSSSVNNKHSNNAANVNNNKTSAKSSDNHHPMNNCNRQLLSDLNDCSNLLQCNQV</sequence>
<dbReference type="GO" id="GO:0000987">
    <property type="term" value="F:cis-regulatory region sequence-specific DNA binding"/>
    <property type="evidence" value="ECO:0007669"/>
    <property type="project" value="TreeGrafter"/>
</dbReference>
<dbReference type="InterPro" id="IPR019464">
    <property type="entry name" value="ELL_N"/>
</dbReference>
<feature type="region of interest" description="Disordered" evidence="7">
    <location>
        <begin position="387"/>
        <end position="473"/>
    </location>
</feature>
<feature type="compositionally biased region" description="Polar residues" evidence="7">
    <location>
        <begin position="304"/>
        <end position="317"/>
    </location>
</feature>
<evidence type="ECO:0000256" key="4">
    <source>
        <dbReference type="ARBA" id="ARBA00023163"/>
    </source>
</evidence>
<evidence type="ECO:0000256" key="1">
    <source>
        <dbReference type="ARBA" id="ARBA00004123"/>
    </source>
</evidence>
<dbReference type="WBParaSite" id="TREG1_139900.2">
    <property type="protein sequence ID" value="TREG1_139900.2"/>
    <property type="gene ID" value="TREG1_139900"/>
</dbReference>
<dbReference type="GO" id="GO:0042795">
    <property type="term" value="P:snRNA transcription by RNA polymerase II"/>
    <property type="evidence" value="ECO:0007669"/>
    <property type="project" value="TreeGrafter"/>
</dbReference>
<reference evidence="9" key="1">
    <citation type="submission" date="2022-06" db="EMBL/GenBank/DDBJ databases">
        <authorList>
            <person name="Berger JAMES D."/>
            <person name="Berger JAMES D."/>
        </authorList>
    </citation>
    <scope>NUCLEOTIDE SEQUENCE [LARGE SCALE GENOMIC DNA]</scope>
</reference>
<name>A0AA85JBF3_TRIRE</name>
<evidence type="ECO:0000256" key="6">
    <source>
        <dbReference type="PROSITE-ProRule" id="PRU01324"/>
    </source>
</evidence>
<dbReference type="InterPro" id="IPR036390">
    <property type="entry name" value="WH_DNA-bd_sf"/>
</dbReference>
<dbReference type="Proteomes" id="UP000050795">
    <property type="component" value="Unassembled WGS sequence"/>
</dbReference>
<evidence type="ECO:0000313" key="9">
    <source>
        <dbReference type="Proteomes" id="UP000050795"/>
    </source>
</evidence>
<reference evidence="10" key="2">
    <citation type="submission" date="2023-11" db="UniProtKB">
        <authorList>
            <consortium name="WormBaseParasite"/>
        </authorList>
    </citation>
    <scope>IDENTIFICATION</scope>
</reference>
<dbReference type="InterPro" id="IPR031176">
    <property type="entry name" value="ELL/occludin"/>
</dbReference>
<dbReference type="Gene3D" id="6.10.140.340">
    <property type="match status" value="1"/>
</dbReference>
<evidence type="ECO:0000256" key="5">
    <source>
        <dbReference type="ARBA" id="ARBA00023242"/>
    </source>
</evidence>
<dbReference type="InterPro" id="IPR042065">
    <property type="entry name" value="E3_ELL-like"/>
</dbReference>
<feature type="region of interest" description="Disordered" evidence="7">
    <location>
        <begin position="782"/>
        <end position="838"/>
    </location>
</feature>
<proteinExistence type="inferred from homology"/>
<feature type="region of interest" description="Disordered" evidence="7">
    <location>
        <begin position="518"/>
        <end position="550"/>
    </location>
</feature>
<keyword evidence="9" id="KW-1185">Reference proteome</keyword>
<keyword evidence="5" id="KW-0539">Nucleus</keyword>
<feature type="region of interest" description="Disordered" evidence="7">
    <location>
        <begin position="112"/>
        <end position="178"/>
    </location>
</feature>
<evidence type="ECO:0000259" key="8">
    <source>
        <dbReference type="PROSITE" id="PS51980"/>
    </source>
</evidence>
<protein>
    <recommendedName>
        <fullName evidence="8">OCEL domain-containing protein</fullName>
    </recommendedName>
</protein>
<feature type="region of interest" description="Disordered" evidence="7">
    <location>
        <begin position="286"/>
        <end position="337"/>
    </location>
</feature>
<feature type="compositionally biased region" description="Polar residues" evidence="7">
    <location>
        <begin position="418"/>
        <end position="440"/>
    </location>
</feature>
<dbReference type="GO" id="GO:0006368">
    <property type="term" value="P:transcription elongation by RNA polymerase II"/>
    <property type="evidence" value="ECO:0007669"/>
    <property type="project" value="InterPro"/>
</dbReference>
<feature type="compositionally biased region" description="Basic and acidic residues" evidence="7">
    <location>
        <begin position="112"/>
        <end position="133"/>
    </location>
</feature>
<keyword evidence="4" id="KW-0804">Transcription</keyword>
<dbReference type="PANTHER" id="PTHR23288:SF17">
    <property type="entry name" value="RNA POLYMERASE II ELONGATION FACTOR ELL"/>
    <property type="match status" value="1"/>
</dbReference>
<dbReference type="GO" id="GO:0008023">
    <property type="term" value="C:transcription elongation factor complex"/>
    <property type="evidence" value="ECO:0007669"/>
    <property type="project" value="InterPro"/>
</dbReference>
<dbReference type="Pfam" id="PF10390">
    <property type="entry name" value="ELL"/>
    <property type="match status" value="1"/>
</dbReference>
<feature type="compositionally biased region" description="Polar residues" evidence="7">
    <location>
        <begin position="169"/>
        <end position="178"/>
    </location>
</feature>
<organism evidence="9 10">
    <name type="scientific">Trichobilharzia regenti</name>
    <name type="common">Nasal bird schistosome</name>
    <dbReference type="NCBI Taxonomy" id="157069"/>
    <lineage>
        <taxon>Eukaryota</taxon>
        <taxon>Metazoa</taxon>
        <taxon>Spiralia</taxon>
        <taxon>Lophotrochozoa</taxon>
        <taxon>Platyhelminthes</taxon>
        <taxon>Trematoda</taxon>
        <taxon>Digenea</taxon>
        <taxon>Strigeidida</taxon>
        <taxon>Schistosomatoidea</taxon>
        <taxon>Schistosomatidae</taxon>
        <taxon>Trichobilharzia</taxon>
    </lineage>
</organism>
<dbReference type="Gene3D" id="1.10.10.2670">
    <property type="entry name" value="E3 ubiquitin-protein ligase"/>
    <property type="match status" value="1"/>
</dbReference>
<feature type="compositionally biased region" description="Low complexity" evidence="7">
    <location>
        <begin position="395"/>
        <end position="406"/>
    </location>
</feature>
<evidence type="ECO:0000313" key="10">
    <source>
        <dbReference type="WBParaSite" id="TREG1_139900.2"/>
    </source>
</evidence>
<feature type="compositionally biased region" description="Polar residues" evidence="7">
    <location>
        <begin position="286"/>
        <end position="296"/>
    </location>
</feature>
<keyword evidence="3" id="KW-0805">Transcription regulation</keyword>
<evidence type="ECO:0000256" key="7">
    <source>
        <dbReference type="SAM" id="MobiDB-lite"/>
    </source>
</evidence>
<dbReference type="Pfam" id="PF07303">
    <property type="entry name" value="Occludin_ELL"/>
    <property type="match status" value="1"/>
</dbReference>
<comment type="subcellular location">
    <subcellularLocation>
        <location evidence="1">Nucleus</location>
    </subcellularLocation>
</comment>
<dbReference type="InterPro" id="IPR010844">
    <property type="entry name" value="Occludin_ELL"/>
</dbReference>
<feature type="domain" description="OCEL" evidence="8">
    <location>
        <begin position="652"/>
        <end position="764"/>
    </location>
</feature>
<accession>A0AA85JBF3</accession>
<dbReference type="SUPFAM" id="SSF144292">
    <property type="entry name" value="occludin/ELL-like"/>
    <property type="match status" value="1"/>
</dbReference>
<dbReference type="AlphaFoldDB" id="A0AA85JBF3"/>
<dbReference type="PROSITE" id="PS51980">
    <property type="entry name" value="OCEL"/>
    <property type="match status" value="1"/>
</dbReference>
<comment type="similarity">
    <text evidence="2 6">Belongs to the ELL/occludin family.</text>
</comment>
<evidence type="ECO:0000256" key="3">
    <source>
        <dbReference type="ARBA" id="ARBA00023015"/>
    </source>
</evidence>